<feature type="domain" description="Major facilitator superfamily (MFS) profile" evidence="6">
    <location>
        <begin position="15"/>
        <end position="406"/>
    </location>
</feature>
<evidence type="ECO:0000259" key="6">
    <source>
        <dbReference type="PROSITE" id="PS50850"/>
    </source>
</evidence>
<dbReference type="PROSITE" id="PS50850">
    <property type="entry name" value="MFS"/>
    <property type="match status" value="1"/>
</dbReference>
<dbReference type="InterPro" id="IPR051788">
    <property type="entry name" value="MFS_Transporter"/>
</dbReference>
<comment type="subcellular location">
    <subcellularLocation>
        <location evidence="1">Membrane</location>
        <topology evidence="1">Multi-pass membrane protein</topology>
    </subcellularLocation>
</comment>
<dbReference type="PANTHER" id="PTHR23514:SF13">
    <property type="entry name" value="INNER MEMBRANE PROTEIN YBJJ"/>
    <property type="match status" value="1"/>
</dbReference>
<dbReference type="GO" id="GO:0016020">
    <property type="term" value="C:membrane"/>
    <property type="evidence" value="ECO:0007669"/>
    <property type="project" value="UniProtKB-SubCell"/>
</dbReference>
<proteinExistence type="predicted"/>
<dbReference type="PANTHER" id="PTHR23514">
    <property type="entry name" value="BYPASS OF STOP CODON PROTEIN 6"/>
    <property type="match status" value="1"/>
</dbReference>
<feature type="transmembrane region" description="Helical" evidence="5">
    <location>
        <begin position="51"/>
        <end position="73"/>
    </location>
</feature>
<accession>A0A6I1EIZ7</accession>
<feature type="transmembrane region" description="Helical" evidence="5">
    <location>
        <begin position="114"/>
        <end position="137"/>
    </location>
</feature>
<dbReference type="Proteomes" id="UP000430564">
    <property type="component" value="Unassembled WGS sequence"/>
</dbReference>
<protein>
    <submittedName>
        <fullName evidence="7">MFS transporter</fullName>
    </submittedName>
</protein>
<reference evidence="7 8" key="1">
    <citation type="submission" date="2019-10" db="EMBL/GenBank/DDBJ databases">
        <title>Genome diversity of Sutterella seckii.</title>
        <authorList>
            <person name="Chaplin A.V."/>
            <person name="Sokolova S.R."/>
            <person name="Mosin K.A."/>
            <person name="Ivanova E.L."/>
            <person name="Kochetkova T.O."/>
            <person name="Goltsov A.Y."/>
            <person name="Trofimov D.Y."/>
            <person name="Efimov B.A."/>
        </authorList>
    </citation>
    <scope>NUCLEOTIDE SEQUENCE [LARGE SCALE GENOMIC DNA]</scope>
    <source>
        <strain evidence="7 8">ASD393</strain>
    </source>
</reference>
<feature type="transmembrane region" description="Helical" evidence="5">
    <location>
        <begin position="80"/>
        <end position="102"/>
    </location>
</feature>
<dbReference type="Gene3D" id="1.20.1250.20">
    <property type="entry name" value="MFS general substrate transporter like domains"/>
    <property type="match status" value="2"/>
</dbReference>
<feature type="transmembrane region" description="Helical" evidence="5">
    <location>
        <begin position="295"/>
        <end position="313"/>
    </location>
</feature>
<dbReference type="OrthoDB" id="9810941at2"/>
<feature type="transmembrane region" description="Helical" evidence="5">
    <location>
        <begin position="355"/>
        <end position="374"/>
    </location>
</feature>
<comment type="caution">
    <text evidence="7">The sequence shown here is derived from an EMBL/GenBank/DDBJ whole genome shotgun (WGS) entry which is preliminary data.</text>
</comment>
<feature type="transmembrane region" description="Helical" evidence="5">
    <location>
        <begin position="223"/>
        <end position="241"/>
    </location>
</feature>
<dbReference type="RefSeq" id="WP_152158676.1">
    <property type="nucleotide sequence ID" value="NZ_WEHX01000060.1"/>
</dbReference>
<name>A0A6I1EIZ7_9BURK</name>
<evidence type="ECO:0000256" key="4">
    <source>
        <dbReference type="ARBA" id="ARBA00023136"/>
    </source>
</evidence>
<keyword evidence="2 5" id="KW-0812">Transmembrane</keyword>
<feature type="transmembrane region" description="Helical" evidence="5">
    <location>
        <begin position="149"/>
        <end position="174"/>
    </location>
</feature>
<dbReference type="InterPro" id="IPR036259">
    <property type="entry name" value="MFS_trans_sf"/>
</dbReference>
<dbReference type="InterPro" id="IPR020846">
    <property type="entry name" value="MFS_dom"/>
</dbReference>
<gene>
    <name evidence="7" type="ORF">GBM95_08340</name>
</gene>
<dbReference type="SUPFAM" id="SSF103473">
    <property type="entry name" value="MFS general substrate transporter"/>
    <property type="match status" value="1"/>
</dbReference>
<feature type="transmembrane region" description="Helical" evidence="5">
    <location>
        <begin position="380"/>
        <end position="398"/>
    </location>
</feature>
<evidence type="ECO:0000313" key="8">
    <source>
        <dbReference type="Proteomes" id="UP000430564"/>
    </source>
</evidence>
<dbReference type="Pfam" id="PF07690">
    <property type="entry name" value="MFS_1"/>
    <property type="match status" value="1"/>
</dbReference>
<feature type="transmembrane region" description="Helical" evidence="5">
    <location>
        <begin position="319"/>
        <end position="343"/>
    </location>
</feature>
<evidence type="ECO:0000256" key="3">
    <source>
        <dbReference type="ARBA" id="ARBA00022989"/>
    </source>
</evidence>
<keyword evidence="3 5" id="KW-1133">Transmembrane helix</keyword>
<evidence type="ECO:0000256" key="5">
    <source>
        <dbReference type="SAM" id="Phobius"/>
    </source>
</evidence>
<dbReference type="EMBL" id="WEHX01000060">
    <property type="protein sequence ID" value="KAB7657159.1"/>
    <property type="molecule type" value="Genomic_DNA"/>
</dbReference>
<dbReference type="AlphaFoldDB" id="A0A6I1EIZ7"/>
<evidence type="ECO:0000256" key="1">
    <source>
        <dbReference type="ARBA" id="ARBA00004141"/>
    </source>
</evidence>
<feature type="transmembrane region" description="Helical" evidence="5">
    <location>
        <begin position="261"/>
        <end position="283"/>
    </location>
</feature>
<keyword evidence="4 5" id="KW-0472">Membrane</keyword>
<sequence>MFRKAAKGSFGTFSAREALFAAFFAGGFLMATWITRTPAIREGLGLSIAEMGLVFLGLSLGSIPSLIFAPVLIHRAGARLMTLLGEALMLLGVFLAALPLALPMPLPGGVVTALGLGLVGFGSVFLDIAMNVAAGVIEARRGKPVLTTLHACFSFGEAVGAFFGFGFGCVYLAVSPMTHFLMAVGLMALVFLLSTLRLNEVEALVRASGEEAEKKTGALKPKLRITGSLIAAVIVVFVVALCEGTANDWLPILLRESMNASTSFAALAFAVFASGLAAVRFSGTFWLMRFGKRRVLMGSALLALIGLLVIIFFKAPLFVMLGVVFWAAGAALGFPVALSAGAAMGEGDPAARMSLLSSAGYGAFLAGPPTLGFIGEEMGLSASFGLVALLMLLPVLLARRMTPAEGEVAHRVLERK</sequence>
<feature type="transmembrane region" description="Helical" evidence="5">
    <location>
        <begin position="180"/>
        <end position="198"/>
    </location>
</feature>
<dbReference type="GO" id="GO:0022857">
    <property type="term" value="F:transmembrane transporter activity"/>
    <property type="evidence" value="ECO:0007669"/>
    <property type="project" value="InterPro"/>
</dbReference>
<organism evidence="7 8">
    <name type="scientific">Sutterella seckii</name>
    <dbReference type="NCBI Taxonomy" id="1944635"/>
    <lineage>
        <taxon>Bacteria</taxon>
        <taxon>Pseudomonadati</taxon>
        <taxon>Pseudomonadota</taxon>
        <taxon>Betaproteobacteria</taxon>
        <taxon>Burkholderiales</taxon>
        <taxon>Sutterellaceae</taxon>
        <taxon>Sutterella</taxon>
    </lineage>
</organism>
<evidence type="ECO:0000313" key="7">
    <source>
        <dbReference type="EMBL" id="KAB7657159.1"/>
    </source>
</evidence>
<evidence type="ECO:0000256" key="2">
    <source>
        <dbReference type="ARBA" id="ARBA00022692"/>
    </source>
</evidence>
<dbReference type="InterPro" id="IPR011701">
    <property type="entry name" value="MFS"/>
</dbReference>